<organism evidence="1">
    <name type="scientific">marine sediment metagenome</name>
    <dbReference type="NCBI Taxonomy" id="412755"/>
    <lineage>
        <taxon>unclassified sequences</taxon>
        <taxon>metagenomes</taxon>
        <taxon>ecological metagenomes</taxon>
    </lineage>
</organism>
<proteinExistence type="predicted"/>
<comment type="caution">
    <text evidence="1">The sequence shown here is derived from an EMBL/GenBank/DDBJ whole genome shotgun (WGS) entry which is preliminary data.</text>
</comment>
<sequence>MKNPKRKKPEPKFKAGEVVFHVAHREFYKIRRVYVYQRLYANYTFVDRSFGSLESELRPLTAKEIGPRRKRG</sequence>
<evidence type="ECO:0000313" key="1">
    <source>
        <dbReference type="EMBL" id="KKK90196.1"/>
    </source>
</evidence>
<dbReference type="AlphaFoldDB" id="A0A0F9C0I5"/>
<reference evidence="1" key="1">
    <citation type="journal article" date="2015" name="Nature">
        <title>Complex archaea that bridge the gap between prokaryotes and eukaryotes.</title>
        <authorList>
            <person name="Spang A."/>
            <person name="Saw J.H."/>
            <person name="Jorgensen S.L."/>
            <person name="Zaremba-Niedzwiedzka K."/>
            <person name="Martijn J."/>
            <person name="Lind A.E."/>
            <person name="van Eijk R."/>
            <person name="Schleper C."/>
            <person name="Guy L."/>
            <person name="Ettema T.J."/>
        </authorList>
    </citation>
    <scope>NUCLEOTIDE SEQUENCE</scope>
</reference>
<accession>A0A0F9C0I5</accession>
<dbReference type="EMBL" id="LAZR01049201">
    <property type="protein sequence ID" value="KKK90196.1"/>
    <property type="molecule type" value="Genomic_DNA"/>
</dbReference>
<protein>
    <submittedName>
        <fullName evidence="1">Uncharacterized protein</fullName>
    </submittedName>
</protein>
<gene>
    <name evidence="1" type="ORF">LCGC14_2725510</name>
</gene>
<name>A0A0F9C0I5_9ZZZZ</name>